<dbReference type="InterPro" id="IPR039902">
    <property type="entry name" value="CCDC148/CCDC112"/>
</dbReference>
<feature type="coiled-coil region" evidence="2">
    <location>
        <begin position="277"/>
        <end position="386"/>
    </location>
</feature>
<feature type="compositionally biased region" description="Basic and acidic residues" evidence="3">
    <location>
        <begin position="125"/>
        <end position="134"/>
    </location>
</feature>
<accession>W7FQB7</accession>
<feature type="region of interest" description="Disordered" evidence="3">
    <location>
        <begin position="38"/>
        <end position="57"/>
    </location>
</feature>
<feature type="compositionally biased region" description="Basic and acidic residues" evidence="3">
    <location>
        <begin position="38"/>
        <end position="50"/>
    </location>
</feature>
<gene>
    <name evidence="4" type="ORF">PFAG_00494</name>
</gene>
<sequence length="1102" mass="132441">MKENLNSISKYKFENDDKRCNNKNKIIMKYMNTVEQELKEQEDQYSEKNKMNSSLSNNECEQESFLDSEEDLILLDDNLKCLDEEEAEKNVLNNSLKENVCSIPQEVNFNNNLDNTSDDVSSSEGRNKDASQQKCNDLEHLNVEGKEEEYDIANYEEKDNEENYIPQVEQEEKNEIAITENQKETQDEKRELHLHDTYEKITFQNTMDFNTTKNDLFYMDVKNINEWKIKYRYLTSSFRKLDKEINKMINKDHINLLNRRSIKQHKDFLDNEYKEWLYTLQKTISEYKKNISSSEQESESKIKEKEQTKKEEMKINKKIREDIKKKKQIIQEQLSIKKEEIKKNKTEKRQKNVLSEEMLQRINERNERLLQKKVQHNNNIIEENNNEKDKKTKQKYMHIQSKLLSNTGILKYLEDNYMSSNIDKGVYSIIQKLAETRNHIEDIGGKTGKWSDDENNYFMKVYESNISLGDEIIINVLKNCINKSEEEILEHISWYKQFLVYNNLKNKYINTINIININKLDKEKKKNVIELKEYLEDLKKRMFDMQKRLNDIIITKSTFLKNESELNMKLFETSAIDYVNNNSNFEVFSTYIINDFMLNKKRINVLNYDSNLFFKNNFMYFNFLHNYLKEKKDEHVLNVYIYLKDPLIQEYELNYFNYYVVLDLYILDVIIKNVDLLIEKKGKKRKNVNHILVCIDNYVVKYNVLSSNIYLDIQQDIKSFFHESNRNVDGSKIQDMLFHFERKNNSIYQNNMFHDKYYKKKIKKDIKEEKKQNDSLQKYNKNIDPLLFIRKKNILFDSQKEYYKKFLSSYTYEEIVNILCNKSSRCNNRIFQLINDVNKNTFILKSHLALKNELKKFFQINQNKLLKNKTDDNKAQNNNSTDNEEHDEITEQIGFLKNHNQKYMRLFQKHLLEEIKFINFFEFLVQKKLGVILEKNEFLKLYIFYGQKNLPSMPYTPLFFTCRTIIKIEVLRDVNTNQIIYSSRSFFLETLITLKEYKIKNESAYIVIETTDESSTIKKRLKMDMLHKISPMSHINAYVISNKGKEIVYHKGNIYQRSASDIKNVISDIRNDFLNIILPQYHLFDLFDNYVYIIICLKNENC</sequence>
<organism evidence="4">
    <name type="scientific">Plasmodium falciparum Santa Lucia</name>
    <dbReference type="NCBI Taxonomy" id="478859"/>
    <lineage>
        <taxon>Eukaryota</taxon>
        <taxon>Sar</taxon>
        <taxon>Alveolata</taxon>
        <taxon>Apicomplexa</taxon>
        <taxon>Aconoidasida</taxon>
        <taxon>Haemosporida</taxon>
        <taxon>Plasmodiidae</taxon>
        <taxon>Plasmodium</taxon>
        <taxon>Plasmodium (Laverania)</taxon>
    </lineage>
</organism>
<dbReference type="EMBL" id="KE123474">
    <property type="protein sequence ID" value="EUT92356.1"/>
    <property type="molecule type" value="Genomic_DNA"/>
</dbReference>
<dbReference type="AlphaFoldDB" id="W7FQB7"/>
<name>W7FQB7_PLAFA</name>
<proteinExistence type="predicted"/>
<evidence type="ECO:0000256" key="1">
    <source>
        <dbReference type="ARBA" id="ARBA00023054"/>
    </source>
</evidence>
<dbReference type="PANTHER" id="PTHR21549:SF0">
    <property type="entry name" value="COILED-COIL DOMAIN-CONTAINING PROTEIN 112"/>
    <property type="match status" value="1"/>
</dbReference>
<feature type="region of interest" description="Disordered" evidence="3">
    <location>
        <begin position="108"/>
        <end position="134"/>
    </location>
</feature>
<evidence type="ECO:0000256" key="3">
    <source>
        <dbReference type="SAM" id="MobiDB-lite"/>
    </source>
</evidence>
<reference evidence="4" key="1">
    <citation type="submission" date="2013-02" db="EMBL/GenBank/DDBJ databases">
        <title>The Genome Sequence of Plasmodium falciparum Santa Lucia.</title>
        <authorList>
            <consortium name="The Broad Institute Genome Sequencing Platform"/>
            <consortium name="The Broad Institute Genome Sequencing Center for Infectious Disease"/>
            <person name="Neafsey D."/>
            <person name="Cheeseman I."/>
            <person name="Volkman S."/>
            <person name="Adams J."/>
            <person name="Walker B."/>
            <person name="Young S.K."/>
            <person name="Zeng Q."/>
            <person name="Gargeya S."/>
            <person name="Fitzgerald M."/>
            <person name="Haas B."/>
            <person name="Abouelleil A."/>
            <person name="Alvarado L."/>
            <person name="Arachchi H.M."/>
            <person name="Berlin A.M."/>
            <person name="Chapman S.B."/>
            <person name="Dewar J."/>
            <person name="Goldberg J."/>
            <person name="Griggs A."/>
            <person name="Gujja S."/>
            <person name="Hansen M."/>
            <person name="Howarth C."/>
            <person name="Imamovic A."/>
            <person name="Larimer J."/>
            <person name="McCowan C."/>
            <person name="Murphy C."/>
            <person name="Neiman D."/>
            <person name="Pearson M."/>
            <person name="Priest M."/>
            <person name="Roberts A."/>
            <person name="Saif S."/>
            <person name="Shea T."/>
            <person name="Sisk P."/>
            <person name="Sykes S."/>
            <person name="Wortman J."/>
            <person name="Nusbaum C."/>
            <person name="Birren B."/>
        </authorList>
    </citation>
    <scope>NUCLEOTIDE SEQUENCE [LARGE SCALE GENOMIC DNA]</scope>
    <source>
        <strain evidence="4">Santa Lucia</strain>
    </source>
</reference>
<dbReference type="PANTHER" id="PTHR21549">
    <property type="entry name" value="MUTATED IN BLADDER CANCER 1"/>
    <property type="match status" value="1"/>
</dbReference>
<dbReference type="Proteomes" id="UP000030666">
    <property type="component" value="Unassembled WGS sequence"/>
</dbReference>
<dbReference type="OrthoDB" id="391619at2759"/>
<feature type="compositionally biased region" description="Polar residues" evidence="3">
    <location>
        <begin position="108"/>
        <end position="124"/>
    </location>
</feature>
<feature type="coiled-coil region" evidence="2">
    <location>
        <begin position="138"/>
        <end position="189"/>
    </location>
</feature>
<feature type="coiled-coil region" evidence="2">
    <location>
        <begin position="517"/>
        <end position="548"/>
    </location>
</feature>
<evidence type="ECO:0000313" key="4">
    <source>
        <dbReference type="EMBL" id="EUT92356.1"/>
    </source>
</evidence>
<protein>
    <submittedName>
        <fullName evidence="4">Uncharacterized protein</fullName>
    </submittedName>
</protein>
<keyword evidence="1 2" id="KW-0175">Coiled coil</keyword>
<evidence type="ECO:0000256" key="2">
    <source>
        <dbReference type="SAM" id="Coils"/>
    </source>
</evidence>